<dbReference type="InterPro" id="IPR010730">
    <property type="entry name" value="HET"/>
</dbReference>
<name>A0AAV9HPW1_9PEZI</name>
<comment type="caution">
    <text evidence="2">The sequence shown here is derived from an EMBL/GenBank/DDBJ whole genome shotgun (WGS) entry which is preliminary data.</text>
</comment>
<organism evidence="2 3">
    <name type="scientific">Cladorrhinum samala</name>
    <dbReference type="NCBI Taxonomy" id="585594"/>
    <lineage>
        <taxon>Eukaryota</taxon>
        <taxon>Fungi</taxon>
        <taxon>Dikarya</taxon>
        <taxon>Ascomycota</taxon>
        <taxon>Pezizomycotina</taxon>
        <taxon>Sordariomycetes</taxon>
        <taxon>Sordariomycetidae</taxon>
        <taxon>Sordariales</taxon>
        <taxon>Podosporaceae</taxon>
        <taxon>Cladorrhinum</taxon>
    </lineage>
</organism>
<accession>A0AAV9HPW1</accession>
<reference evidence="2" key="2">
    <citation type="submission" date="2023-06" db="EMBL/GenBank/DDBJ databases">
        <authorList>
            <consortium name="Lawrence Berkeley National Laboratory"/>
            <person name="Mondo S.J."/>
            <person name="Hensen N."/>
            <person name="Bonometti L."/>
            <person name="Westerberg I."/>
            <person name="Brannstrom I.O."/>
            <person name="Guillou S."/>
            <person name="Cros-Aarteil S."/>
            <person name="Calhoun S."/>
            <person name="Haridas S."/>
            <person name="Kuo A."/>
            <person name="Pangilinan J."/>
            <person name="Riley R."/>
            <person name="Labutti K."/>
            <person name="Andreopoulos B."/>
            <person name="Lipzen A."/>
            <person name="Chen C."/>
            <person name="Yanf M."/>
            <person name="Daum C."/>
            <person name="Ng V."/>
            <person name="Clum A."/>
            <person name="Steindorff A."/>
            <person name="Ohm R."/>
            <person name="Martin F."/>
            <person name="Silar P."/>
            <person name="Natvig D."/>
            <person name="Lalanne C."/>
            <person name="Gautier V."/>
            <person name="Ament-Velasquez S.L."/>
            <person name="Kruys A."/>
            <person name="Hutchinson M.I."/>
            <person name="Powell A.J."/>
            <person name="Barry K."/>
            <person name="Miller A.N."/>
            <person name="Grigoriev I.V."/>
            <person name="Debuchy R."/>
            <person name="Gladieux P."/>
            <person name="Thoren M.H."/>
            <person name="Johannesson H."/>
        </authorList>
    </citation>
    <scope>NUCLEOTIDE SEQUENCE</scope>
    <source>
        <strain evidence="2">PSN324</strain>
    </source>
</reference>
<sequence length="713" mass="80848">MLCKVCHETILNSSQNWGYHRKDYQNVQKDPQVESCIFCSEVRTDALKTPHGKALQYLWTARWLPATRQDQPIMAVTFRPQIEDDLCQDSDRDEKPPLHSGAARFPQPRVFYLFKKDAIQIANHLGPTTNVTVDGSLPQIQQWLQQCSSRHDRCRAVSARKREMFLPTRLVDVGTTGGERPIHIIDSKEAGLKGNEPYVTLSHCWGEIEILRLVDGNKPVLMNPEKGIEWAQLTKTFQDAIAVTRKLGVRYIWIDSLCIVQWTSESAHGDFATEGQLMHKVYRNSFCNIAAADSSNGNGGLFRSDAARDKIVPKAVELRREDEKGAGEWYILKGDYWAQHLLDRILYTRGWVFQERMLAPRLLHFSANQVLWDCATLSASEVLPGGLPPQLDTLAASERHWRERLSLIRPAAVTNGNPDAVEEVMRAGTADDSLETFWRNSVRSYTRCRLTKSIDRLNAIWGVAKLVRDGLRQEDDGRDEEYGAGLWSRNLDLQLAWRVVNPGPEEEVRDRDLRDLCPSWSWGSTIAEIEVQSRHASSSLEMWYRVRSHDGGEVRFEVAPYTDINFQPVLARQSLAVKASIVKGLWDQTHQAVVSSAFTQDSVGRFDFFPDALMSQGETCHLLVLWAQKNAPDGGVADDDRYHSDCSDRDDDQEREEQIIHNSGAGLMLRLVGSDDEGAERYRRVGAFGFQGVHKEQIGLLVNPANEKDLWIL</sequence>
<keyword evidence="3" id="KW-1185">Reference proteome</keyword>
<dbReference type="AlphaFoldDB" id="A0AAV9HPW1"/>
<dbReference type="Proteomes" id="UP001321749">
    <property type="component" value="Unassembled WGS sequence"/>
</dbReference>
<dbReference type="PANTHER" id="PTHR33112">
    <property type="entry name" value="DOMAIN PROTEIN, PUTATIVE-RELATED"/>
    <property type="match status" value="1"/>
</dbReference>
<dbReference type="Pfam" id="PF06985">
    <property type="entry name" value="HET"/>
    <property type="match status" value="1"/>
</dbReference>
<gene>
    <name evidence="2" type="ORF">QBC42DRAFT_266882</name>
</gene>
<protein>
    <submittedName>
        <fullName evidence="2">Heterokaryon incompatibility protein-domain-containing protein</fullName>
    </submittedName>
</protein>
<reference evidence="2" key="1">
    <citation type="journal article" date="2023" name="Mol. Phylogenet. Evol.">
        <title>Genome-scale phylogeny and comparative genomics of the fungal order Sordariales.</title>
        <authorList>
            <person name="Hensen N."/>
            <person name="Bonometti L."/>
            <person name="Westerberg I."/>
            <person name="Brannstrom I.O."/>
            <person name="Guillou S."/>
            <person name="Cros-Aarteil S."/>
            <person name="Calhoun S."/>
            <person name="Haridas S."/>
            <person name="Kuo A."/>
            <person name="Mondo S."/>
            <person name="Pangilinan J."/>
            <person name="Riley R."/>
            <person name="LaButti K."/>
            <person name="Andreopoulos B."/>
            <person name="Lipzen A."/>
            <person name="Chen C."/>
            <person name="Yan M."/>
            <person name="Daum C."/>
            <person name="Ng V."/>
            <person name="Clum A."/>
            <person name="Steindorff A."/>
            <person name="Ohm R.A."/>
            <person name="Martin F."/>
            <person name="Silar P."/>
            <person name="Natvig D.O."/>
            <person name="Lalanne C."/>
            <person name="Gautier V."/>
            <person name="Ament-Velasquez S.L."/>
            <person name="Kruys A."/>
            <person name="Hutchinson M.I."/>
            <person name="Powell A.J."/>
            <person name="Barry K."/>
            <person name="Miller A.N."/>
            <person name="Grigoriev I.V."/>
            <person name="Debuchy R."/>
            <person name="Gladieux P."/>
            <person name="Hiltunen Thoren M."/>
            <person name="Johannesson H."/>
        </authorList>
    </citation>
    <scope>NUCLEOTIDE SEQUENCE</scope>
    <source>
        <strain evidence="2">PSN324</strain>
    </source>
</reference>
<feature type="domain" description="Heterokaryon incompatibility" evidence="1">
    <location>
        <begin position="198"/>
        <end position="355"/>
    </location>
</feature>
<evidence type="ECO:0000313" key="2">
    <source>
        <dbReference type="EMBL" id="KAK4462865.1"/>
    </source>
</evidence>
<evidence type="ECO:0000313" key="3">
    <source>
        <dbReference type="Proteomes" id="UP001321749"/>
    </source>
</evidence>
<proteinExistence type="predicted"/>
<evidence type="ECO:0000259" key="1">
    <source>
        <dbReference type="Pfam" id="PF06985"/>
    </source>
</evidence>
<dbReference type="EMBL" id="MU864966">
    <property type="protein sequence ID" value="KAK4462865.1"/>
    <property type="molecule type" value="Genomic_DNA"/>
</dbReference>
<dbReference type="PANTHER" id="PTHR33112:SF10">
    <property type="entry name" value="TOL"/>
    <property type="match status" value="1"/>
</dbReference>